<organism evidence="1 2">
    <name type="scientific">Streptomyces castrisilvae</name>
    <dbReference type="NCBI Taxonomy" id="3033811"/>
    <lineage>
        <taxon>Bacteria</taxon>
        <taxon>Bacillati</taxon>
        <taxon>Actinomycetota</taxon>
        <taxon>Actinomycetes</taxon>
        <taxon>Kitasatosporales</taxon>
        <taxon>Streptomycetaceae</taxon>
        <taxon>Streptomyces</taxon>
    </lineage>
</organism>
<evidence type="ECO:0008006" key="3">
    <source>
        <dbReference type="Google" id="ProtNLM"/>
    </source>
</evidence>
<dbReference type="InterPro" id="IPR029058">
    <property type="entry name" value="AB_hydrolase_fold"/>
</dbReference>
<dbReference type="Gene3D" id="3.40.50.1820">
    <property type="entry name" value="alpha/beta hydrolase"/>
    <property type="match status" value="1"/>
</dbReference>
<dbReference type="Pfam" id="PF02450">
    <property type="entry name" value="LCAT"/>
    <property type="match status" value="1"/>
</dbReference>
<dbReference type="Proteomes" id="UP001239522">
    <property type="component" value="Chromosome"/>
</dbReference>
<gene>
    <name evidence="1" type="ORF">P8A18_26615</name>
</gene>
<dbReference type="SUPFAM" id="SSF53474">
    <property type="entry name" value="alpha/beta-Hydrolases"/>
    <property type="match status" value="1"/>
</dbReference>
<dbReference type="RefSeq" id="WP_306058393.1">
    <property type="nucleotide sequence ID" value="NZ_CP120997.1"/>
</dbReference>
<sequence length="476" mass="51458">MTHRITHDAIVVVPGIMGSELYDTTTGRVIWGIADPRWLTRAWLRPNGLAPLHLTDEERTGDHSRVEARRLLRTPVWSPFLRGIEPYTRLVNLAEHRAAHPDAVMTFPYDWRLPIAVNGRRLARQARDHLQNWLAHPAQGEARREALEDRPARLVFVAHSMGGLVTNAALTLGGDNDLAPDTRGILTLGTPFQGSVVAANILNALQGAPLPLPHARLAAAAATMPAVHELLPRFRCLEDGMDVHRLTAADVAALGGDKELFTQAQDFFTTLYAQSLPRQQPVVGVRQDTVQSLTLDQGVVRASEYCFVTGADGELSRDANGVPRRTQVWGDGTVHRGSAAVTTPTIPLAAQHGALAANKRAMPLVEDFLLDHDALIRGPEQGDDGLGLTVPDYVTPGAAWECVLTGTDEPADVECGITSLDGTWSGPDFSFDVTGDDRLSAHVTVPDAGLYRITARANYGPEVTQIVFAGGDTAEE</sequence>
<dbReference type="EMBL" id="CP120997">
    <property type="protein sequence ID" value="WLQ36780.1"/>
    <property type="molecule type" value="Genomic_DNA"/>
</dbReference>
<name>A0ABY9HQI0_9ACTN</name>
<evidence type="ECO:0000313" key="2">
    <source>
        <dbReference type="Proteomes" id="UP001239522"/>
    </source>
</evidence>
<reference evidence="1 2" key="1">
    <citation type="submission" date="2023-03" db="EMBL/GenBank/DDBJ databases">
        <title>Isolation and description of six Streptomyces strains from soil environments, able to metabolize different microbial glucans.</title>
        <authorList>
            <person name="Widen T."/>
            <person name="Larsbrink J."/>
        </authorList>
    </citation>
    <scope>NUCLEOTIDE SEQUENCE [LARGE SCALE GENOMIC DNA]</scope>
    <source>
        <strain evidence="1 2">Mut1</strain>
    </source>
</reference>
<dbReference type="InterPro" id="IPR003386">
    <property type="entry name" value="LACT/PDAT_acylTrfase"/>
</dbReference>
<proteinExistence type="predicted"/>
<evidence type="ECO:0000313" key="1">
    <source>
        <dbReference type="EMBL" id="WLQ36780.1"/>
    </source>
</evidence>
<accession>A0ABY9HQI0</accession>
<protein>
    <recommendedName>
        <fullName evidence="3">Lecithin:cholesterol acyltransferase</fullName>
    </recommendedName>
</protein>
<keyword evidence="2" id="KW-1185">Reference proteome</keyword>